<reference evidence="2" key="1">
    <citation type="submission" date="2018-05" db="EMBL/GenBank/DDBJ databases">
        <authorList>
            <person name="Lanie J.A."/>
            <person name="Ng W.-L."/>
            <person name="Kazmierczak K.M."/>
            <person name="Andrzejewski T.M."/>
            <person name="Davidsen T.M."/>
            <person name="Wayne K.J."/>
            <person name="Tettelin H."/>
            <person name="Glass J.I."/>
            <person name="Rusch D."/>
            <person name="Podicherti R."/>
            <person name="Tsui H.-C.T."/>
            <person name="Winkler M.E."/>
        </authorList>
    </citation>
    <scope>NUCLEOTIDE SEQUENCE</scope>
</reference>
<keyword evidence="1" id="KW-0472">Membrane</keyword>
<keyword evidence="1" id="KW-0812">Transmembrane</keyword>
<keyword evidence="1" id="KW-1133">Transmembrane helix</keyword>
<name>A0A382Q4I4_9ZZZZ</name>
<accession>A0A382Q4I4</accession>
<feature type="transmembrane region" description="Helical" evidence="1">
    <location>
        <begin position="36"/>
        <end position="57"/>
    </location>
</feature>
<dbReference type="EMBL" id="UINC01111906">
    <property type="protein sequence ID" value="SVC80469.1"/>
    <property type="molecule type" value="Genomic_DNA"/>
</dbReference>
<feature type="transmembrane region" description="Helical" evidence="1">
    <location>
        <begin position="12"/>
        <end position="30"/>
    </location>
</feature>
<organism evidence="2">
    <name type="scientific">marine metagenome</name>
    <dbReference type="NCBI Taxonomy" id="408172"/>
    <lineage>
        <taxon>unclassified sequences</taxon>
        <taxon>metagenomes</taxon>
        <taxon>ecological metagenomes</taxon>
    </lineage>
</organism>
<proteinExistence type="predicted"/>
<dbReference type="AlphaFoldDB" id="A0A382Q4I4"/>
<evidence type="ECO:0000313" key="2">
    <source>
        <dbReference type="EMBL" id="SVC80469.1"/>
    </source>
</evidence>
<evidence type="ECO:0000256" key="1">
    <source>
        <dbReference type="SAM" id="Phobius"/>
    </source>
</evidence>
<protein>
    <submittedName>
        <fullName evidence="2">Uncharacterized protein</fullName>
    </submittedName>
</protein>
<gene>
    <name evidence="2" type="ORF">METZ01_LOCUS333323</name>
</gene>
<sequence>MEAQRWKDLGRIALFIFGIVAYVELRLMPWQEVWQTIFIVASAMFYVVVAAVAFKGFGDVTRMMRNMSAGQGASESAAEAKGR</sequence>